<reference evidence="17 18" key="1">
    <citation type="submission" date="2022-02" db="EMBL/GenBank/DDBJ databases">
        <title>The genome sequence of Shewanella sp. 3B26.</title>
        <authorList>
            <person name="Du J."/>
        </authorList>
    </citation>
    <scope>NUCLEOTIDE SEQUENCE [LARGE SCALE GENOMIC DNA]</scope>
    <source>
        <strain evidence="17 18">3B26</strain>
    </source>
</reference>
<dbReference type="PANTHER" id="PTHR21499:SF3">
    <property type="entry name" value="ASPARTOKINASE"/>
    <property type="match status" value="1"/>
</dbReference>
<dbReference type="SUPFAM" id="SSF53633">
    <property type="entry name" value="Carbamate kinase-like"/>
    <property type="match status" value="1"/>
</dbReference>
<dbReference type="NCBIfam" id="NF005154">
    <property type="entry name" value="PRK06635.1-2"/>
    <property type="match status" value="1"/>
</dbReference>
<dbReference type="PANTHER" id="PTHR21499">
    <property type="entry name" value="ASPARTATE KINASE"/>
    <property type="match status" value="1"/>
</dbReference>
<dbReference type="GO" id="GO:0005524">
    <property type="term" value="F:ATP binding"/>
    <property type="evidence" value="ECO:0007669"/>
    <property type="project" value="UniProtKB-KW"/>
</dbReference>
<evidence type="ECO:0000256" key="4">
    <source>
        <dbReference type="ARBA" id="ARBA00010122"/>
    </source>
</evidence>
<dbReference type="EMBL" id="JAKUDL010000001">
    <property type="protein sequence ID" value="MCH4293449.1"/>
    <property type="molecule type" value="Genomic_DNA"/>
</dbReference>
<evidence type="ECO:0000256" key="5">
    <source>
        <dbReference type="ARBA" id="ARBA00022605"/>
    </source>
</evidence>
<feature type="binding site" evidence="12">
    <location>
        <position position="48"/>
    </location>
    <ligand>
        <name>substrate</name>
    </ligand>
</feature>
<dbReference type="Gene3D" id="3.40.1160.10">
    <property type="entry name" value="Acetylglutamate kinase-like"/>
    <property type="match status" value="1"/>
</dbReference>
<dbReference type="InterPro" id="IPR036393">
    <property type="entry name" value="AceGlu_kinase-like_sf"/>
</dbReference>
<feature type="binding site" evidence="12">
    <location>
        <begin position="174"/>
        <end position="175"/>
    </location>
    <ligand>
        <name>ATP</name>
        <dbReference type="ChEBI" id="CHEBI:30616"/>
    </ligand>
</feature>
<organism evidence="17 18">
    <name type="scientific">Shewanella zhuhaiensis</name>
    <dbReference type="NCBI Taxonomy" id="2919576"/>
    <lineage>
        <taxon>Bacteria</taxon>
        <taxon>Pseudomonadati</taxon>
        <taxon>Pseudomonadota</taxon>
        <taxon>Gammaproteobacteria</taxon>
        <taxon>Alteromonadales</taxon>
        <taxon>Shewanellaceae</taxon>
        <taxon>Shewanella</taxon>
    </lineage>
</organism>
<comment type="pathway">
    <text evidence="3 14">Amino-acid biosynthesis; L-threonine biosynthesis; L-threonine from L-aspartate: step 1/5.</text>
</comment>
<dbReference type="SUPFAM" id="SSF55021">
    <property type="entry name" value="ACT-like"/>
    <property type="match status" value="1"/>
</dbReference>
<comment type="caution">
    <text evidence="17">The sequence shown here is derived from an EMBL/GenBank/DDBJ whole genome shotgun (WGS) entry which is preliminary data.</text>
</comment>
<evidence type="ECO:0000256" key="9">
    <source>
        <dbReference type="ARBA" id="ARBA00022840"/>
    </source>
</evidence>
<evidence type="ECO:0000259" key="15">
    <source>
        <dbReference type="Pfam" id="PF00696"/>
    </source>
</evidence>
<keyword evidence="7 12" id="KW-0547">Nucleotide-binding</keyword>
<keyword evidence="5 14" id="KW-0028">Amino-acid biosynthesis</keyword>
<evidence type="ECO:0000313" key="17">
    <source>
        <dbReference type="EMBL" id="MCH4293449.1"/>
    </source>
</evidence>
<dbReference type="GO" id="GO:0009090">
    <property type="term" value="P:homoserine biosynthetic process"/>
    <property type="evidence" value="ECO:0007669"/>
    <property type="project" value="TreeGrafter"/>
</dbReference>
<dbReference type="Gene3D" id="3.30.2130.10">
    <property type="entry name" value="VC0802-like"/>
    <property type="match status" value="1"/>
</dbReference>
<sequence>MTNIYVKKFGGTSVGSFERIDAVADAIARAHFSGERQVLVLSAMAGETNRLYAMAANVDTVAPARELDMLVTAGEQVSIALMAMALHRRGVNARSLLGSQVKVRTDSQFGRASIESVDTELLTQLLDDGVVPVIAGFQGVDAAGEVTTLGRGGSDTTAVAVAAALNAAECQIFTDVCGVFTTDPNIDPNAQKLDSISFEAMYEMARQGAKVLHPDSVACARRHGVVLRVLSSFEPGSGTLIRFDEPDHTVSGIVGIAVSRAQGLVSVAGVLENPQAEVALFQALCAAGIDTDLVVQARADRALAFTLSQGAIESVLAEVDKLAVVHALGEVHFEPSLAKVSLISTGKPAMAEVAMRVNELLEAENIRVKLTSMSEIKLSVMIDEAHLQQAVRSLHRAFGLNKV</sequence>
<dbReference type="InterPro" id="IPR054352">
    <property type="entry name" value="ACT_Aspartokinase"/>
</dbReference>
<dbReference type="CDD" id="cd04261">
    <property type="entry name" value="AAK_AKii-LysC-BS"/>
    <property type="match status" value="1"/>
</dbReference>
<gene>
    <name evidence="17" type="ORF">MJ923_03910</name>
</gene>
<dbReference type="Pfam" id="PF22468">
    <property type="entry name" value="ACT_9"/>
    <property type="match status" value="1"/>
</dbReference>
<dbReference type="GO" id="GO:0009089">
    <property type="term" value="P:lysine biosynthetic process via diaminopimelate"/>
    <property type="evidence" value="ECO:0007669"/>
    <property type="project" value="InterPro"/>
</dbReference>
<evidence type="ECO:0000256" key="14">
    <source>
        <dbReference type="RuleBase" id="RU004249"/>
    </source>
</evidence>
<feature type="domain" description="Aspartate/glutamate/uridylate kinase" evidence="15">
    <location>
        <begin position="4"/>
        <end position="230"/>
    </location>
</feature>
<dbReference type="Pfam" id="PF00696">
    <property type="entry name" value="AA_kinase"/>
    <property type="match status" value="1"/>
</dbReference>
<keyword evidence="10" id="KW-0457">Lysine biosynthesis</keyword>
<dbReference type="NCBIfam" id="NF005155">
    <property type="entry name" value="PRK06635.1-4"/>
    <property type="match status" value="1"/>
</dbReference>
<dbReference type="PROSITE" id="PS00324">
    <property type="entry name" value="ASPARTOKINASE"/>
    <property type="match status" value="1"/>
</dbReference>
<comment type="similarity">
    <text evidence="4 13">Belongs to the aspartokinase family.</text>
</comment>
<dbReference type="InterPro" id="IPR001048">
    <property type="entry name" value="Asp/Glu/Uridylate_kinase"/>
</dbReference>
<dbReference type="InterPro" id="IPR045865">
    <property type="entry name" value="ACT-like_dom_sf"/>
</dbReference>
<feature type="binding site" evidence="12">
    <location>
        <position position="75"/>
    </location>
    <ligand>
        <name>substrate</name>
    </ligand>
</feature>
<dbReference type="FunFam" id="3.40.1160.10:FF:000002">
    <property type="entry name" value="Aspartokinase"/>
    <property type="match status" value="1"/>
</dbReference>
<dbReference type="InterPro" id="IPR018042">
    <property type="entry name" value="Aspartate_kinase_CS"/>
</dbReference>
<name>A0AAJ1EX12_9GAMM</name>
<keyword evidence="9 12" id="KW-0067">ATP-binding</keyword>
<proteinExistence type="inferred from homology"/>
<dbReference type="GO" id="GO:0005829">
    <property type="term" value="C:cytosol"/>
    <property type="evidence" value="ECO:0007669"/>
    <property type="project" value="TreeGrafter"/>
</dbReference>
<dbReference type="RefSeq" id="WP_240589974.1">
    <property type="nucleotide sequence ID" value="NZ_JAKUDL010000001.1"/>
</dbReference>
<dbReference type="InterPro" id="IPR001341">
    <property type="entry name" value="Asp_kinase"/>
</dbReference>
<keyword evidence="8 13" id="KW-0418">Kinase</keyword>
<dbReference type="InterPro" id="IPR005260">
    <property type="entry name" value="Asp_kin_monofn"/>
</dbReference>
<feature type="binding site" evidence="12">
    <location>
        <begin position="210"/>
        <end position="211"/>
    </location>
    <ligand>
        <name>ATP</name>
        <dbReference type="ChEBI" id="CHEBI:30616"/>
    </ligand>
</feature>
<feature type="binding site" evidence="12">
    <location>
        <begin position="8"/>
        <end position="11"/>
    </location>
    <ligand>
        <name>ATP</name>
        <dbReference type="ChEBI" id="CHEBI:30616"/>
    </ligand>
</feature>
<keyword evidence="18" id="KW-1185">Reference proteome</keyword>
<evidence type="ECO:0000256" key="13">
    <source>
        <dbReference type="RuleBase" id="RU003448"/>
    </source>
</evidence>
<dbReference type="EC" id="2.7.2.4" evidence="13"/>
<comment type="pathway">
    <text evidence="1 14">Amino-acid biosynthesis; L-lysine biosynthesis via DAP pathway; (S)-tetrahydrodipicolinate from L-aspartate: step 1/4.</text>
</comment>
<dbReference type="NCBIfam" id="TIGR00657">
    <property type="entry name" value="asp_kinases"/>
    <property type="match status" value="1"/>
</dbReference>
<evidence type="ECO:0000313" key="18">
    <source>
        <dbReference type="Proteomes" id="UP001297581"/>
    </source>
</evidence>
<comment type="catalytic activity">
    <reaction evidence="11 13">
        <text>L-aspartate + ATP = 4-phospho-L-aspartate + ADP</text>
        <dbReference type="Rhea" id="RHEA:23776"/>
        <dbReference type="ChEBI" id="CHEBI:29991"/>
        <dbReference type="ChEBI" id="CHEBI:30616"/>
        <dbReference type="ChEBI" id="CHEBI:57535"/>
        <dbReference type="ChEBI" id="CHEBI:456216"/>
        <dbReference type="EC" id="2.7.2.4"/>
    </reaction>
</comment>
<evidence type="ECO:0000256" key="7">
    <source>
        <dbReference type="ARBA" id="ARBA00022741"/>
    </source>
</evidence>
<dbReference type="AlphaFoldDB" id="A0AAJ1EX12"/>
<dbReference type="PIRSF" id="PIRSF000726">
    <property type="entry name" value="Asp_kin"/>
    <property type="match status" value="1"/>
</dbReference>
<dbReference type="InterPro" id="IPR041740">
    <property type="entry name" value="AKii-LysC-BS"/>
</dbReference>
<evidence type="ECO:0000256" key="12">
    <source>
        <dbReference type="PIRSR" id="PIRSR000726-1"/>
    </source>
</evidence>
<dbReference type="Proteomes" id="UP001297581">
    <property type="component" value="Unassembled WGS sequence"/>
</dbReference>
<evidence type="ECO:0000256" key="11">
    <source>
        <dbReference type="ARBA" id="ARBA00047872"/>
    </source>
</evidence>
<evidence type="ECO:0000256" key="2">
    <source>
        <dbReference type="ARBA" id="ARBA00004986"/>
    </source>
</evidence>
<evidence type="ECO:0000256" key="6">
    <source>
        <dbReference type="ARBA" id="ARBA00022679"/>
    </source>
</evidence>
<protein>
    <recommendedName>
        <fullName evidence="13">Aspartokinase</fullName>
        <ecNumber evidence="13">2.7.2.4</ecNumber>
    </recommendedName>
</protein>
<feature type="domain" description="Aspartokinase ACT" evidence="16">
    <location>
        <begin position="340"/>
        <end position="398"/>
    </location>
</feature>
<evidence type="ECO:0000259" key="16">
    <source>
        <dbReference type="Pfam" id="PF22468"/>
    </source>
</evidence>
<evidence type="ECO:0000256" key="8">
    <source>
        <dbReference type="ARBA" id="ARBA00022777"/>
    </source>
</evidence>
<dbReference type="GO" id="GO:0004072">
    <property type="term" value="F:aspartate kinase activity"/>
    <property type="evidence" value="ECO:0007669"/>
    <property type="project" value="UniProtKB-EC"/>
</dbReference>
<evidence type="ECO:0000256" key="1">
    <source>
        <dbReference type="ARBA" id="ARBA00004766"/>
    </source>
</evidence>
<evidence type="ECO:0000256" key="10">
    <source>
        <dbReference type="ARBA" id="ARBA00023154"/>
    </source>
</evidence>
<keyword evidence="6 13" id="KW-0808">Transferase</keyword>
<evidence type="ECO:0000256" key="3">
    <source>
        <dbReference type="ARBA" id="ARBA00005139"/>
    </source>
</evidence>
<comment type="pathway">
    <text evidence="2 14">Amino-acid biosynthesis; L-methionine biosynthesis via de novo pathway; L-homoserine from L-aspartate: step 1/3.</text>
</comment>
<accession>A0AAJ1EX12</accession>